<sequence>MGRSELITYHLMAKSLIEYSQSPTQNLQLLKQLAQLLSISPKHAYDTFKLLMKNRQDIQPNDYNFIDPKVDAFDQIFAQDFKYQAETILNSKVDMKNWDKVDSQSIQNKTKIKRGISEFVQLIEQQKTSIQRKRLQNIQSVMKQQLSSYAEYLRSYLQ</sequence>
<comment type="caution">
    <text evidence="1">The sequence shown here is derived from an EMBL/GenBank/DDBJ whole genome shotgun (WGS) entry which is preliminary data.</text>
</comment>
<protein>
    <submittedName>
        <fullName evidence="1">Hypothetical_protein</fullName>
    </submittedName>
</protein>
<dbReference type="Proteomes" id="UP001642409">
    <property type="component" value="Unassembled WGS sequence"/>
</dbReference>
<evidence type="ECO:0000313" key="1">
    <source>
        <dbReference type="EMBL" id="CAL5970605.1"/>
    </source>
</evidence>
<accession>A0ABP1GEQ4</accession>
<gene>
    <name evidence="1" type="ORF">HINF_LOCUS545</name>
</gene>
<name>A0ABP1GEQ4_9EUKA</name>
<proteinExistence type="predicted"/>
<dbReference type="EMBL" id="CAXDID020000001">
    <property type="protein sequence ID" value="CAL5970605.1"/>
    <property type="molecule type" value="Genomic_DNA"/>
</dbReference>
<organism evidence="1 2">
    <name type="scientific">Hexamita inflata</name>
    <dbReference type="NCBI Taxonomy" id="28002"/>
    <lineage>
        <taxon>Eukaryota</taxon>
        <taxon>Metamonada</taxon>
        <taxon>Diplomonadida</taxon>
        <taxon>Hexamitidae</taxon>
        <taxon>Hexamitinae</taxon>
        <taxon>Hexamita</taxon>
    </lineage>
</organism>
<keyword evidence="2" id="KW-1185">Reference proteome</keyword>
<reference evidence="1 2" key="1">
    <citation type="submission" date="2024-07" db="EMBL/GenBank/DDBJ databases">
        <authorList>
            <person name="Akdeniz Z."/>
        </authorList>
    </citation>
    <scope>NUCLEOTIDE SEQUENCE [LARGE SCALE GENOMIC DNA]</scope>
</reference>
<evidence type="ECO:0000313" key="2">
    <source>
        <dbReference type="Proteomes" id="UP001642409"/>
    </source>
</evidence>